<dbReference type="Proteomes" id="UP000461730">
    <property type="component" value="Unassembled WGS sequence"/>
</dbReference>
<dbReference type="PROSITE" id="PS51736">
    <property type="entry name" value="RECOMBINASES_3"/>
    <property type="match status" value="1"/>
</dbReference>
<evidence type="ECO:0000259" key="4">
    <source>
        <dbReference type="PROSITE" id="PS51736"/>
    </source>
</evidence>
<gene>
    <name evidence="5" type="ORF">GO493_30650</name>
</gene>
<keyword evidence="1" id="KW-0238">DNA-binding</keyword>
<dbReference type="AlphaFoldDB" id="A0A7K1UE30"/>
<dbReference type="PANTHER" id="PTHR30461:SF2">
    <property type="entry name" value="SERINE RECOMBINASE PINE-RELATED"/>
    <property type="match status" value="1"/>
</dbReference>
<dbReference type="PANTHER" id="PTHR30461">
    <property type="entry name" value="DNA-INVERTASE FROM LAMBDOID PROPHAGE"/>
    <property type="match status" value="1"/>
</dbReference>
<dbReference type="InterPro" id="IPR036162">
    <property type="entry name" value="Resolvase-like_N_sf"/>
</dbReference>
<dbReference type="GO" id="GO:0000150">
    <property type="term" value="F:DNA strand exchange activity"/>
    <property type="evidence" value="ECO:0007669"/>
    <property type="project" value="InterPro"/>
</dbReference>
<protein>
    <recommendedName>
        <fullName evidence="4">Resolvase/invertase-type recombinase catalytic domain-containing protein</fullName>
    </recommendedName>
</protein>
<dbReference type="InterPro" id="IPR011109">
    <property type="entry name" value="DNA_bind_recombinase_dom"/>
</dbReference>
<dbReference type="CDD" id="cd00338">
    <property type="entry name" value="Ser_Recombinase"/>
    <property type="match status" value="1"/>
</dbReference>
<keyword evidence="2" id="KW-0233">DNA recombination</keyword>
<accession>A0A7K1UE30</accession>
<dbReference type="GO" id="GO:0003677">
    <property type="term" value="F:DNA binding"/>
    <property type="evidence" value="ECO:0007669"/>
    <property type="project" value="UniProtKB-KW"/>
</dbReference>
<dbReference type="InterPro" id="IPR050639">
    <property type="entry name" value="SSR_resolvase"/>
</dbReference>
<reference evidence="5 6" key="1">
    <citation type="submission" date="2019-12" db="EMBL/GenBank/DDBJ databases">
        <title>Chitinophaga sp. strain ysch24 (GDMCC 1.1355), whole genome shotgun sequence.</title>
        <authorList>
            <person name="Zhang X."/>
        </authorList>
    </citation>
    <scope>NUCLEOTIDE SEQUENCE [LARGE SCALE GENOMIC DNA]</scope>
    <source>
        <strain evidence="6">ysch24</strain>
    </source>
</reference>
<dbReference type="SMART" id="SM00857">
    <property type="entry name" value="Resolvase"/>
    <property type="match status" value="1"/>
</dbReference>
<evidence type="ECO:0000256" key="2">
    <source>
        <dbReference type="ARBA" id="ARBA00023172"/>
    </source>
</evidence>
<evidence type="ECO:0000313" key="5">
    <source>
        <dbReference type="EMBL" id="MVT12649.1"/>
    </source>
</evidence>
<evidence type="ECO:0000256" key="3">
    <source>
        <dbReference type="SAM" id="Coils"/>
    </source>
</evidence>
<dbReference type="InterPro" id="IPR006119">
    <property type="entry name" value="Resolv_N"/>
</dbReference>
<dbReference type="SUPFAM" id="SSF53041">
    <property type="entry name" value="Resolvase-like"/>
    <property type="match status" value="1"/>
</dbReference>
<keyword evidence="3" id="KW-0175">Coiled coil</keyword>
<dbReference type="Gene3D" id="3.90.1750.20">
    <property type="entry name" value="Putative Large Serine Recombinase, Chain B, Domain 2"/>
    <property type="match status" value="1"/>
</dbReference>
<dbReference type="RefSeq" id="WP_157310064.1">
    <property type="nucleotide sequence ID" value="NZ_WRXN01000040.1"/>
</dbReference>
<evidence type="ECO:0000313" key="6">
    <source>
        <dbReference type="Proteomes" id="UP000461730"/>
    </source>
</evidence>
<feature type="coiled-coil region" evidence="3">
    <location>
        <begin position="380"/>
        <end position="407"/>
    </location>
</feature>
<feature type="domain" description="Resolvase/invertase-type recombinase catalytic" evidence="4">
    <location>
        <begin position="24"/>
        <end position="173"/>
    </location>
</feature>
<dbReference type="Pfam" id="PF00239">
    <property type="entry name" value="Resolvase"/>
    <property type="match status" value="1"/>
</dbReference>
<dbReference type="Gene3D" id="3.40.50.1390">
    <property type="entry name" value="Resolvase, N-terminal catalytic domain"/>
    <property type="match status" value="1"/>
</dbReference>
<dbReference type="InterPro" id="IPR038109">
    <property type="entry name" value="DNA_bind_recomb_sf"/>
</dbReference>
<sequence length="410" mass="47024">MNPGLSLFDSFAKGKKAQTARNNNCVIYTRVSTKEQADNNMSLGTQRKACEKYATKGGLNIKGYFGGTYESARTDERREFNKMLAFVKKSKEKIAHIIVYSVDRFSRSGTNAMYIADQLKKQGIIVYAVTQPTDASTASGALQQNIQFIFSEYDNQLRREKCMAGVREKLLMGIWCAPPPMGYDIVRHDGKKTYVLNKIGKQIGKGFQRKATGVTNEDVRQRLAAIGLNLTKQRLSDILRNPFYCGLIVHKALEGNVIEGIQEKAVSRELFLKVNGILADHHQGYTVQSENDIIPLKRFLKCDECGSYLRGYKAYKNQKYYYKCNTPGCKCNKRADTLHETFRELLTGFTLDVNDDYRQLIKMQVIATYNQFTQESWEKEKILEERMAEIDKKIKRLRERHADEEIDRDL</sequence>
<proteinExistence type="predicted"/>
<keyword evidence="6" id="KW-1185">Reference proteome</keyword>
<organism evidence="5 6">
    <name type="scientific">Chitinophaga tropicalis</name>
    <dbReference type="NCBI Taxonomy" id="2683588"/>
    <lineage>
        <taxon>Bacteria</taxon>
        <taxon>Pseudomonadati</taxon>
        <taxon>Bacteroidota</taxon>
        <taxon>Chitinophagia</taxon>
        <taxon>Chitinophagales</taxon>
        <taxon>Chitinophagaceae</taxon>
        <taxon>Chitinophaga</taxon>
    </lineage>
</organism>
<comment type="caution">
    <text evidence="5">The sequence shown here is derived from an EMBL/GenBank/DDBJ whole genome shotgun (WGS) entry which is preliminary data.</text>
</comment>
<dbReference type="EMBL" id="WRXN01000040">
    <property type="protein sequence ID" value="MVT12649.1"/>
    <property type="molecule type" value="Genomic_DNA"/>
</dbReference>
<name>A0A7K1UE30_9BACT</name>
<dbReference type="Pfam" id="PF07508">
    <property type="entry name" value="Recombinase"/>
    <property type="match status" value="1"/>
</dbReference>
<evidence type="ECO:0000256" key="1">
    <source>
        <dbReference type="ARBA" id="ARBA00023125"/>
    </source>
</evidence>